<dbReference type="Proteomes" id="UP000030649">
    <property type="component" value="Unassembled WGS sequence"/>
</dbReference>
<feature type="transmembrane region" description="Helical" evidence="1">
    <location>
        <begin position="21"/>
        <end position="41"/>
    </location>
</feature>
<accession>U1N120</accession>
<sequence length="115" mass="12941">MKQSYYEYLIRNRHGEIVDPIPFVVITGSTWLLCLSFGPLYLDLFGIPWTEGLLACVILAVVTSLWAYRRFIWTVDPAVQESLSAGVRFHRLCLGGIAFCMILIILAFIAAVMIA</sequence>
<organism evidence="2 3">
    <name type="scientific">Haloquadratum walsbyi J07HQW1</name>
    <dbReference type="NCBI Taxonomy" id="1238424"/>
    <lineage>
        <taxon>Archaea</taxon>
        <taxon>Methanobacteriati</taxon>
        <taxon>Methanobacteriota</taxon>
        <taxon>Stenosarchaea group</taxon>
        <taxon>Halobacteria</taxon>
        <taxon>Halobacteriales</taxon>
        <taxon>Haloferacaceae</taxon>
        <taxon>Haloquadratum</taxon>
    </lineage>
</organism>
<keyword evidence="1" id="KW-0472">Membrane</keyword>
<dbReference type="EMBL" id="KE356560">
    <property type="protein sequence ID" value="ERG90165.1"/>
    <property type="molecule type" value="Genomic_DNA"/>
</dbReference>
<feature type="transmembrane region" description="Helical" evidence="1">
    <location>
        <begin position="89"/>
        <end position="114"/>
    </location>
</feature>
<evidence type="ECO:0000313" key="2">
    <source>
        <dbReference type="EMBL" id="ERG90165.1"/>
    </source>
</evidence>
<protein>
    <submittedName>
        <fullName evidence="2">Uncharacterized protein</fullName>
    </submittedName>
</protein>
<dbReference type="STRING" id="1238424.J07HQW1_00180"/>
<keyword evidence="1" id="KW-1133">Transmembrane helix</keyword>
<evidence type="ECO:0000313" key="3">
    <source>
        <dbReference type="Proteomes" id="UP000030649"/>
    </source>
</evidence>
<name>U1N120_9EURY</name>
<reference evidence="2 3" key="1">
    <citation type="journal article" date="2013" name="PLoS ONE">
        <title>Assembly-driven community genomics of a hypersaline microbial ecosystem.</title>
        <authorList>
            <person name="Podell S."/>
            <person name="Ugalde J.A."/>
            <person name="Narasingarao P."/>
            <person name="Banfield J.F."/>
            <person name="Heidelberg K.B."/>
            <person name="Allen E.E."/>
        </authorList>
    </citation>
    <scope>NUCLEOTIDE SEQUENCE [LARGE SCALE GENOMIC DNA]</scope>
    <source>
        <strain evidence="3">J07HQW1</strain>
    </source>
</reference>
<proteinExistence type="predicted"/>
<gene>
    <name evidence="2" type="ORF">J07HQW1_00180</name>
</gene>
<evidence type="ECO:0000256" key="1">
    <source>
        <dbReference type="SAM" id="Phobius"/>
    </source>
</evidence>
<dbReference type="HOGENOM" id="CLU_2257440_0_0_2"/>
<keyword evidence="1" id="KW-0812">Transmembrane</keyword>
<feature type="transmembrane region" description="Helical" evidence="1">
    <location>
        <begin position="47"/>
        <end position="68"/>
    </location>
</feature>
<dbReference type="AlphaFoldDB" id="U1N120"/>